<proteinExistence type="predicted"/>
<dbReference type="PATRIC" id="fig|84531.7.peg.2705"/>
<gene>
    <name evidence="2" type="ORF">LA76x_2374</name>
</gene>
<dbReference type="RefSeq" id="WP_169795651.1">
    <property type="nucleotide sequence ID" value="NZ_CP011129.1"/>
</dbReference>
<dbReference type="AlphaFoldDB" id="A0A0S2DYL9"/>
<dbReference type="KEGG" id="lab:LA76x_2374"/>
<name>A0A0S2DYL9_LYSAN</name>
<evidence type="ECO:0000256" key="1">
    <source>
        <dbReference type="SAM" id="SignalP"/>
    </source>
</evidence>
<evidence type="ECO:0008006" key="4">
    <source>
        <dbReference type="Google" id="ProtNLM"/>
    </source>
</evidence>
<feature type="signal peptide" evidence="1">
    <location>
        <begin position="1"/>
        <end position="32"/>
    </location>
</feature>
<dbReference type="Proteomes" id="UP000060787">
    <property type="component" value="Chromosome"/>
</dbReference>
<keyword evidence="3" id="KW-1185">Reference proteome</keyword>
<dbReference type="STRING" id="84531.LA76x_2374"/>
<keyword evidence="1" id="KW-0732">Signal</keyword>
<reference evidence="2 3" key="1">
    <citation type="journal article" date="2015" name="BMC Genomics">
        <title>Comparative genomics and metabolic profiling of the genus Lysobacter.</title>
        <authorList>
            <person name="de Bruijn I."/>
            <person name="Cheng X."/>
            <person name="de Jager V."/>
            <person name="Exposito R.G."/>
            <person name="Watrous J."/>
            <person name="Patel N."/>
            <person name="Postma J."/>
            <person name="Dorrestein P.C."/>
            <person name="Kobayashi D."/>
            <person name="Raaijmakers J.M."/>
        </authorList>
    </citation>
    <scope>NUCLEOTIDE SEQUENCE [LARGE SCALE GENOMIC DNA]</scope>
    <source>
        <strain evidence="2 3">76</strain>
    </source>
</reference>
<feature type="chain" id="PRO_5009798038" description="DUF5329 domain-containing protein" evidence="1">
    <location>
        <begin position="33"/>
        <end position="139"/>
    </location>
</feature>
<dbReference type="Pfam" id="PF17263">
    <property type="entry name" value="DUF5329"/>
    <property type="match status" value="1"/>
</dbReference>
<dbReference type="InterPro" id="IPR035242">
    <property type="entry name" value="DUF5329"/>
</dbReference>
<sequence length="139" mass="15143">MDIARTRTRFRIPFIRALTTTALLVGLGVAQAAPSAQAEREIEQLIQALGSSSCQFERNGSWHDAKTAQAHLRKKLAYLRKRDLADTAEQFIERAASESSLSGQAYRVRCGGAPPVASAAWLKARLVQLRAKPATTPSP</sequence>
<evidence type="ECO:0000313" key="3">
    <source>
        <dbReference type="Proteomes" id="UP000060787"/>
    </source>
</evidence>
<accession>A0A0S2DYL9</accession>
<evidence type="ECO:0000313" key="2">
    <source>
        <dbReference type="EMBL" id="ALN80505.1"/>
    </source>
</evidence>
<dbReference type="EMBL" id="CP011129">
    <property type="protein sequence ID" value="ALN80505.1"/>
    <property type="molecule type" value="Genomic_DNA"/>
</dbReference>
<organism evidence="2 3">
    <name type="scientific">Lysobacter antibioticus</name>
    <dbReference type="NCBI Taxonomy" id="84531"/>
    <lineage>
        <taxon>Bacteria</taxon>
        <taxon>Pseudomonadati</taxon>
        <taxon>Pseudomonadota</taxon>
        <taxon>Gammaproteobacteria</taxon>
        <taxon>Lysobacterales</taxon>
        <taxon>Lysobacteraceae</taxon>
        <taxon>Lysobacter</taxon>
    </lineage>
</organism>
<dbReference type="eggNOG" id="ENOG5032ZEV">
    <property type="taxonomic scope" value="Bacteria"/>
</dbReference>
<protein>
    <recommendedName>
        <fullName evidence="4">DUF5329 domain-containing protein</fullName>
    </recommendedName>
</protein>
<dbReference type="KEGG" id="laq:GLA29479_2760"/>